<gene>
    <name evidence="2" type="ORF">LITE_LOCUS43608</name>
</gene>
<dbReference type="PANTHER" id="PTHR31228">
    <property type="entry name" value="CYSTATIN/MONELLIN SUPERFAMILY PROTEIN"/>
    <property type="match status" value="1"/>
</dbReference>
<feature type="compositionally biased region" description="Basic and acidic residues" evidence="1">
    <location>
        <begin position="40"/>
        <end position="58"/>
    </location>
</feature>
<dbReference type="PANTHER" id="PTHR31228:SF22">
    <property type="entry name" value="CYSTATIN_MONELLIN SUPERFAMILY PROTEIN"/>
    <property type="match status" value="1"/>
</dbReference>
<sequence length="250" mass="28288">MDTAPHDRSSESGYVEEEGKSEPLPTRSGSSPDESQLGSDSKRQKFEESDDALKKIYDTTDDESVEAEEEEDDDDSSDDSYSDPAIYPQDEEGKKQLKIYFQSIVDSEGYDVAECPLKMVGPDHGYLRVHLDDHEDYHASYVVTCVNHVIREQNKKGAEMTLRKIENATSMKVNGYNYYITFSAETGPKKENKVYQAQVYCSFLGEVIKITNFREKQQPKSSGTRVRVLLYRTEAEAMQGFFAGLGEEGF</sequence>
<dbReference type="EMBL" id="CAMGYJ010000009">
    <property type="protein sequence ID" value="CAI0545499.1"/>
    <property type="molecule type" value="Genomic_DNA"/>
</dbReference>
<dbReference type="SUPFAM" id="SSF54403">
    <property type="entry name" value="Cystatin/monellin"/>
    <property type="match status" value="1"/>
</dbReference>
<organism evidence="2 3">
    <name type="scientific">Linum tenue</name>
    <dbReference type="NCBI Taxonomy" id="586396"/>
    <lineage>
        <taxon>Eukaryota</taxon>
        <taxon>Viridiplantae</taxon>
        <taxon>Streptophyta</taxon>
        <taxon>Embryophyta</taxon>
        <taxon>Tracheophyta</taxon>
        <taxon>Spermatophyta</taxon>
        <taxon>Magnoliopsida</taxon>
        <taxon>eudicotyledons</taxon>
        <taxon>Gunneridae</taxon>
        <taxon>Pentapetalae</taxon>
        <taxon>rosids</taxon>
        <taxon>fabids</taxon>
        <taxon>Malpighiales</taxon>
        <taxon>Linaceae</taxon>
        <taxon>Linum</taxon>
    </lineage>
</organism>
<evidence type="ECO:0000313" key="3">
    <source>
        <dbReference type="Proteomes" id="UP001154282"/>
    </source>
</evidence>
<evidence type="ECO:0000256" key="1">
    <source>
        <dbReference type="SAM" id="MobiDB-lite"/>
    </source>
</evidence>
<proteinExistence type="predicted"/>
<dbReference type="AlphaFoldDB" id="A0AAV0QMB6"/>
<feature type="region of interest" description="Disordered" evidence="1">
    <location>
        <begin position="1"/>
        <end position="89"/>
    </location>
</feature>
<dbReference type="InterPro" id="IPR046350">
    <property type="entry name" value="Cystatin_sf"/>
</dbReference>
<feature type="compositionally biased region" description="Acidic residues" evidence="1">
    <location>
        <begin position="59"/>
        <end position="81"/>
    </location>
</feature>
<accession>A0AAV0QMB6</accession>
<reference evidence="2" key="1">
    <citation type="submission" date="2022-08" db="EMBL/GenBank/DDBJ databases">
        <authorList>
            <person name="Gutierrez-Valencia J."/>
        </authorList>
    </citation>
    <scope>NUCLEOTIDE SEQUENCE</scope>
</reference>
<dbReference type="Proteomes" id="UP001154282">
    <property type="component" value="Unassembled WGS sequence"/>
</dbReference>
<feature type="compositionally biased region" description="Polar residues" evidence="1">
    <location>
        <begin position="27"/>
        <end position="39"/>
    </location>
</feature>
<name>A0AAV0QMB6_9ROSI</name>
<dbReference type="Gene3D" id="3.10.450.10">
    <property type="match status" value="1"/>
</dbReference>
<evidence type="ECO:0008006" key="4">
    <source>
        <dbReference type="Google" id="ProtNLM"/>
    </source>
</evidence>
<protein>
    <recommendedName>
        <fullName evidence="4">Cystatin domain-containing protein</fullName>
    </recommendedName>
</protein>
<evidence type="ECO:0000313" key="2">
    <source>
        <dbReference type="EMBL" id="CAI0545499.1"/>
    </source>
</evidence>
<comment type="caution">
    <text evidence="2">The sequence shown here is derived from an EMBL/GenBank/DDBJ whole genome shotgun (WGS) entry which is preliminary data.</text>
</comment>
<keyword evidence="3" id="KW-1185">Reference proteome</keyword>
<feature type="compositionally biased region" description="Basic and acidic residues" evidence="1">
    <location>
        <begin position="1"/>
        <end position="10"/>
    </location>
</feature>